<name>A0A561SFX6_9ACTN</name>
<gene>
    <name evidence="3" type="ORF">FHX73_15401</name>
</gene>
<dbReference type="AlphaFoldDB" id="A0A561SFX6"/>
<dbReference type="GO" id="GO:0003700">
    <property type="term" value="F:DNA-binding transcription factor activity"/>
    <property type="evidence" value="ECO:0007669"/>
    <property type="project" value="TreeGrafter"/>
</dbReference>
<keyword evidence="4" id="KW-1185">Reference proteome</keyword>
<dbReference type="SMART" id="SM00100">
    <property type="entry name" value="cNMP"/>
    <property type="match status" value="1"/>
</dbReference>
<comment type="caution">
    <text evidence="3">The sequence shown here is derived from an EMBL/GenBank/DDBJ whole genome shotgun (WGS) entry which is preliminary data.</text>
</comment>
<evidence type="ECO:0000256" key="1">
    <source>
        <dbReference type="SAM" id="MobiDB-lite"/>
    </source>
</evidence>
<feature type="domain" description="Cyclic nucleotide-binding" evidence="2">
    <location>
        <begin position="97"/>
        <end position="219"/>
    </location>
</feature>
<dbReference type="InterPro" id="IPR049817">
    <property type="entry name" value="Encap_f2b"/>
</dbReference>
<organism evidence="3 4">
    <name type="scientific">Kitasatospora viridis</name>
    <dbReference type="NCBI Taxonomy" id="281105"/>
    <lineage>
        <taxon>Bacteria</taxon>
        <taxon>Bacillati</taxon>
        <taxon>Actinomycetota</taxon>
        <taxon>Actinomycetes</taxon>
        <taxon>Kitasatosporales</taxon>
        <taxon>Streptomycetaceae</taxon>
        <taxon>Kitasatospora</taxon>
    </lineage>
</organism>
<reference evidence="3 4" key="1">
    <citation type="submission" date="2019-06" db="EMBL/GenBank/DDBJ databases">
        <title>Sequencing the genomes of 1000 actinobacteria strains.</title>
        <authorList>
            <person name="Klenk H.-P."/>
        </authorList>
    </citation>
    <scope>NUCLEOTIDE SEQUENCE [LARGE SCALE GENOMIC DNA]</scope>
    <source>
        <strain evidence="3 4">DSM 44826</strain>
    </source>
</reference>
<dbReference type="Gene3D" id="2.60.120.10">
    <property type="entry name" value="Jelly Rolls"/>
    <property type="match status" value="1"/>
</dbReference>
<dbReference type="SUPFAM" id="SSF51206">
    <property type="entry name" value="cAMP-binding domain-like"/>
    <property type="match status" value="1"/>
</dbReference>
<accession>A0A561SFX6</accession>
<dbReference type="PROSITE" id="PS50042">
    <property type="entry name" value="CNMP_BINDING_3"/>
    <property type="match status" value="1"/>
</dbReference>
<feature type="region of interest" description="Disordered" evidence="1">
    <location>
        <begin position="1"/>
        <end position="36"/>
    </location>
</feature>
<evidence type="ECO:0000313" key="3">
    <source>
        <dbReference type="EMBL" id="TWF73774.1"/>
    </source>
</evidence>
<dbReference type="InterPro" id="IPR000595">
    <property type="entry name" value="cNMP-bd_dom"/>
</dbReference>
<evidence type="ECO:0000259" key="2">
    <source>
        <dbReference type="PROSITE" id="PS50042"/>
    </source>
</evidence>
<dbReference type="PANTHER" id="PTHR24567:SF74">
    <property type="entry name" value="HTH-TYPE TRANSCRIPTIONAL REGULATOR ARCR"/>
    <property type="match status" value="1"/>
</dbReference>
<dbReference type="PANTHER" id="PTHR24567">
    <property type="entry name" value="CRP FAMILY TRANSCRIPTIONAL REGULATORY PROTEIN"/>
    <property type="match status" value="1"/>
</dbReference>
<dbReference type="Pfam" id="PF00027">
    <property type="entry name" value="cNMP_binding"/>
    <property type="match status" value="1"/>
</dbReference>
<dbReference type="OrthoDB" id="181419at2"/>
<dbReference type="EMBL" id="VIWT01000005">
    <property type="protein sequence ID" value="TWF73774.1"/>
    <property type="molecule type" value="Genomic_DNA"/>
</dbReference>
<dbReference type="Pfam" id="PF19307">
    <property type="entry name" value="SrpI-like"/>
    <property type="match status" value="1"/>
</dbReference>
<evidence type="ECO:0000313" key="4">
    <source>
        <dbReference type="Proteomes" id="UP000317940"/>
    </source>
</evidence>
<dbReference type="GO" id="GO:0005829">
    <property type="term" value="C:cytosol"/>
    <property type="evidence" value="ECO:0007669"/>
    <property type="project" value="TreeGrafter"/>
</dbReference>
<feature type="compositionally biased region" description="Low complexity" evidence="1">
    <location>
        <begin position="12"/>
        <end position="26"/>
    </location>
</feature>
<protein>
    <submittedName>
        <fullName evidence="3">Cyclic nucleotide-binding protein</fullName>
    </submittedName>
</protein>
<dbReference type="InterPro" id="IPR045641">
    <property type="entry name" value="SrpI-like"/>
</dbReference>
<proteinExistence type="predicted"/>
<dbReference type="CDD" id="cd00038">
    <property type="entry name" value="CAP_ED"/>
    <property type="match status" value="1"/>
</dbReference>
<dbReference type="Proteomes" id="UP000317940">
    <property type="component" value="Unassembled WGS sequence"/>
</dbReference>
<dbReference type="InterPro" id="IPR014710">
    <property type="entry name" value="RmlC-like_jellyroll"/>
</dbReference>
<dbReference type="InterPro" id="IPR018490">
    <property type="entry name" value="cNMP-bd_dom_sf"/>
</dbReference>
<dbReference type="RefSeq" id="WP_145910705.1">
    <property type="nucleotide sequence ID" value="NZ_BAAAMZ010000001.1"/>
</dbReference>
<sequence length="472" mass="51561">MSIETGPAPTEAQQTKSQLSLSTSAARNLATTTKSEPQMQGISSRWLLRSLPWVQVSGGTYRVNRRLSYAVGRGRVSFVKTGAEVKVVPPSLREVPVLRGLEDDAVLEELANRFTQREVAAGEVLVEAGQPIDEVFLIAHGKINQIGTGKYGETAVLGHLADGDHLGDEAVRQSDALWEYTVKAATAGTVLVLPFAAFRELIGRSEALREQIAAYLASNDLAQNQHGEAEIELSAGHDGEPDLPSTFVDYELAPREYELSVAQTVLRVHSRVADLFNDPMNQVEQQLKLTIEALRERQEYELVNNAEFGLLANAEYDQRIQTHSGPPTPDDLDELLSMRRETTHLFAHPKAIAAFGRECSKRGIYFGSVDIGTHHIPAWRGVPIFPSGKIPVVDGHTSSIIAVRMGENNQGVVGLHQTGIPDEYEPGLNVRFMGINEKAVISYLVSAYYSAAVLVPDALGVLENVEVSRPRA</sequence>
<dbReference type="InterPro" id="IPR050397">
    <property type="entry name" value="Env_Response_Regulators"/>
</dbReference>
<dbReference type="NCBIfam" id="NF041163">
    <property type="entry name" value="encap_f2b"/>
    <property type="match status" value="1"/>
</dbReference>